<dbReference type="Pfam" id="PF02954">
    <property type="entry name" value="HTH_8"/>
    <property type="match status" value="1"/>
</dbReference>
<feature type="domain" description="Response regulatory" evidence="9">
    <location>
        <begin position="5"/>
        <end position="120"/>
    </location>
</feature>
<sequence length="459" mass="51274">MASAQVLVVDDEPDIRGTVKEILEDEGYSVIVAENAAAAREARRQQRPDVILLDIWMPDLDGISLLREWSERGGLPCPVIMMSGHGTIETAIEATRLGAYDFIEKPISLAKLLLTIERALEAQRLKRENEDLRQQVSVPLEPVGSSKAMQALRAQLDRLAQHDTWVLIQGEPGTGKEALARYLHEKSARHDGPFVTVAPGAISREHAAQALFGAEDTNGVQYGLIEQANGGVLFLEEVADLDPELQLRLSSVLERRSLLRTGGREAVPLNLRVIAASAQDLEALAKAGKFREELYYQLKVVPISVPPLRERPEDIPELLRFFADFFPNRDKLPYRHFPVGVQNRLRNYPWPGNIRELRNLVQRLLILGQAGDVELIEVEQALGNAVAPKTPREIDSGIDMNLPLREAREQFERAYLLRQLQEAGGSVGKLAKVVGMERTHLYRKLRDLGVDVRTSGKEE</sequence>
<keyword evidence="3" id="KW-0067">ATP-binding</keyword>
<dbReference type="InterPro" id="IPR011006">
    <property type="entry name" value="CheY-like_superfamily"/>
</dbReference>
<dbReference type="InterPro" id="IPR058031">
    <property type="entry name" value="AAA_lid_NorR"/>
</dbReference>
<dbReference type="Gene3D" id="1.10.8.60">
    <property type="match status" value="1"/>
</dbReference>
<dbReference type="GO" id="GO:0005524">
    <property type="term" value="F:ATP binding"/>
    <property type="evidence" value="ECO:0007669"/>
    <property type="project" value="UniProtKB-KW"/>
</dbReference>
<dbReference type="KEGG" id="xbc:ELE36_20065"/>
<dbReference type="InterPro" id="IPR002078">
    <property type="entry name" value="Sigma_54_int"/>
</dbReference>
<keyword evidence="11" id="KW-1185">Reference proteome</keyword>
<gene>
    <name evidence="10" type="ORF">ELE36_20065</name>
</gene>
<evidence type="ECO:0000256" key="7">
    <source>
        <dbReference type="PROSITE-ProRule" id="PRU00169"/>
    </source>
</evidence>
<dbReference type="Pfam" id="PF25601">
    <property type="entry name" value="AAA_lid_14"/>
    <property type="match status" value="1"/>
</dbReference>
<feature type="domain" description="Sigma-54 factor interaction" evidence="8">
    <location>
        <begin position="142"/>
        <end position="366"/>
    </location>
</feature>
<dbReference type="SMART" id="SM00382">
    <property type="entry name" value="AAA"/>
    <property type="match status" value="1"/>
</dbReference>
<evidence type="ECO:0000256" key="6">
    <source>
        <dbReference type="ARBA" id="ARBA00023163"/>
    </source>
</evidence>
<dbReference type="InterPro" id="IPR003593">
    <property type="entry name" value="AAA+_ATPase"/>
</dbReference>
<dbReference type="FunFam" id="3.40.50.2300:FF:000018">
    <property type="entry name" value="DNA-binding transcriptional regulator NtrC"/>
    <property type="match status" value="1"/>
</dbReference>
<dbReference type="PANTHER" id="PTHR32071:SF17">
    <property type="entry name" value="TRANSCRIPTIONAL REGULATOR (NTRC FAMILY)"/>
    <property type="match status" value="1"/>
</dbReference>
<dbReference type="InterPro" id="IPR027417">
    <property type="entry name" value="P-loop_NTPase"/>
</dbReference>
<dbReference type="CDD" id="cd17550">
    <property type="entry name" value="REC_NtrX-like"/>
    <property type="match status" value="1"/>
</dbReference>
<keyword evidence="4" id="KW-0902">Two-component regulatory system</keyword>
<dbReference type="OrthoDB" id="9804019at2"/>
<dbReference type="Pfam" id="PF00158">
    <property type="entry name" value="Sigma54_activat"/>
    <property type="match status" value="1"/>
</dbReference>
<dbReference type="InterPro" id="IPR009057">
    <property type="entry name" value="Homeodomain-like_sf"/>
</dbReference>
<dbReference type="Gene3D" id="3.40.50.300">
    <property type="entry name" value="P-loop containing nucleotide triphosphate hydrolases"/>
    <property type="match status" value="1"/>
</dbReference>
<evidence type="ECO:0000256" key="1">
    <source>
        <dbReference type="ARBA" id="ARBA00022553"/>
    </source>
</evidence>
<keyword evidence="1 7" id="KW-0597">Phosphoprotein</keyword>
<dbReference type="SUPFAM" id="SSF46689">
    <property type="entry name" value="Homeodomain-like"/>
    <property type="match status" value="1"/>
</dbReference>
<evidence type="ECO:0000313" key="11">
    <source>
        <dbReference type="Proteomes" id="UP000291562"/>
    </source>
</evidence>
<dbReference type="InterPro" id="IPR002197">
    <property type="entry name" value="HTH_Fis"/>
</dbReference>
<dbReference type="Gene3D" id="3.40.50.2300">
    <property type="match status" value="1"/>
</dbReference>
<dbReference type="Proteomes" id="UP000291562">
    <property type="component" value="Chromosome"/>
</dbReference>
<proteinExistence type="predicted"/>
<dbReference type="InterPro" id="IPR001789">
    <property type="entry name" value="Sig_transdc_resp-reg_receiver"/>
</dbReference>
<dbReference type="CDD" id="cd00009">
    <property type="entry name" value="AAA"/>
    <property type="match status" value="1"/>
</dbReference>
<dbReference type="PROSITE" id="PS00688">
    <property type="entry name" value="SIGMA54_INTERACT_3"/>
    <property type="match status" value="1"/>
</dbReference>
<feature type="modified residue" description="4-aspartylphosphate" evidence="7">
    <location>
        <position position="54"/>
    </location>
</feature>
<evidence type="ECO:0000256" key="2">
    <source>
        <dbReference type="ARBA" id="ARBA00022741"/>
    </source>
</evidence>
<dbReference type="PROSITE" id="PS50045">
    <property type="entry name" value="SIGMA54_INTERACT_4"/>
    <property type="match status" value="1"/>
</dbReference>
<reference evidence="10 11" key="1">
    <citation type="submission" date="2019-01" db="EMBL/GenBank/DDBJ databases">
        <title>Pseudolysobacter antarctica gen. nov., sp. nov., isolated from Fildes Peninsula, Antarctica.</title>
        <authorList>
            <person name="Wei Z."/>
            <person name="Peng F."/>
        </authorList>
    </citation>
    <scope>NUCLEOTIDE SEQUENCE [LARGE SCALE GENOMIC DNA]</scope>
    <source>
        <strain evidence="10 11">AQ6-296</strain>
    </source>
</reference>
<dbReference type="SUPFAM" id="SSF52540">
    <property type="entry name" value="P-loop containing nucleoside triphosphate hydrolases"/>
    <property type="match status" value="1"/>
</dbReference>
<dbReference type="SMART" id="SM00448">
    <property type="entry name" value="REC"/>
    <property type="match status" value="1"/>
</dbReference>
<dbReference type="InterPro" id="IPR000641">
    <property type="entry name" value="CbxX/CfxQ"/>
</dbReference>
<name>A0A411HPS1_9GAMM</name>
<protein>
    <submittedName>
        <fullName evidence="10">Sigma-54-dependent Fis family transcriptional regulator</fullName>
    </submittedName>
</protein>
<dbReference type="GO" id="GO:0000160">
    <property type="term" value="P:phosphorelay signal transduction system"/>
    <property type="evidence" value="ECO:0007669"/>
    <property type="project" value="UniProtKB-KW"/>
</dbReference>
<keyword evidence="6" id="KW-0804">Transcription</keyword>
<dbReference type="SUPFAM" id="SSF52172">
    <property type="entry name" value="CheY-like"/>
    <property type="match status" value="1"/>
</dbReference>
<accession>A0A411HPS1</accession>
<evidence type="ECO:0000256" key="3">
    <source>
        <dbReference type="ARBA" id="ARBA00022840"/>
    </source>
</evidence>
<keyword evidence="2" id="KW-0547">Nucleotide-binding</keyword>
<dbReference type="GO" id="GO:0043565">
    <property type="term" value="F:sequence-specific DNA binding"/>
    <property type="evidence" value="ECO:0007669"/>
    <property type="project" value="InterPro"/>
</dbReference>
<dbReference type="RefSeq" id="WP_129836467.1">
    <property type="nucleotide sequence ID" value="NZ_CP035704.1"/>
</dbReference>
<dbReference type="PRINTS" id="PR00819">
    <property type="entry name" value="CBXCFQXSUPER"/>
</dbReference>
<dbReference type="AlphaFoldDB" id="A0A411HPS1"/>
<evidence type="ECO:0000259" key="8">
    <source>
        <dbReference type="PROSITE" id="PS50045"/>
    </source>
</evidence>
<dbReference type="PANTHER" id="PTHR32071">
    <property type="entry name" value="TRANSCRIPTIONAL REGULATORY PROTEIN"/>
    <property type="match status" value="1"/>
</dbReference>
<organism evidence="10 11">
    <name type="scientific">Pseudolysobacter antarcticus</name>
    <dbReference type="NCBI Taxonomy" id="2511995"/>
    <lineage>
        <taxon>Bacteria</taxon>
        <taxon>Pseudomonadati</taxon>
        <taxon>Pseudomonadota</taxon>
        <taxon>Gammaproteobacteria</taxon>
        <taxon>Lysobacterales</taxon>
        <taxon>Rhodanobacteraceae</taxon>
        <taxon>Pseudolysobacter</taxon>
    </lineage>
</organism>
<evidence type="ECO:0000256" key="5">
    <source>
        <dbReference type="ARBA" id="ARBA00023015"/>
    </source>
</evidence>
<dbReference type="GO" id="GO:0006355">
    <property type="term" value="P:regulation of DNA-templated transcription"/>
    <property type="evidence" value="ECO:0007669"/>
    <property type="project" value="InterPro"/>
</dbReference>
<dbReference type="Pfam" id="PF00072">
    <property type="entry name" value="Response_reg"/>
    <property type="match status" value="1"/>
</dbReference>
<dbReference type="InterPro" id="IPR025944">
    <property type="entry name" value="Sigma_54_int_dom_CS"/>
</dbReference>
<evidence type="ECO:0000313" key="10">
    <source>
        <dbReference type="EMBL" id="QBB72475.1"/>
    </source>
</evidence>
<evidence type="ECO:0000256" key="4">
    <source>
        <dbReference type="ARBA" id="ARBA00023012"/>
    </source>
</evidence>
<dbReference type="Gene3D" id="1.10.10.60">
    <property type="entry name" value="Homeodomain-like"/>
    <property type="match status" value="1"/>
</dbReference>
<dbReference type="EMBL" id="CP035704">
    <property type="protein sequence ID" value="QBB72475.1"/>
    <property type="molecule type" value="Genomic_DNA"/>
</dbReference>
<keyword evidence="5" id="KW-0805">Transcription regulation</keyword>
<dbReference type="PROSITE" id="PS50110">
    <property type="entry name" value="RESPONSE_REGULATORY"/>
    <property type="match status" value="1"/>
</dbReference>
<evidence type="ECO:0000259" key="9">
    <source>
        <dbReference type="PROSITE" id="PS50110"/>
    </source>
</evidence>